<name>A0A1D1UXJ7_RAMVA</name>
<dbReference type="AlphaFoldDB" id="A0A1D1UXJ7"/>
<reference evidence="1 2" key="1">
    <citation type="journal article" date="2016" name="Nat. Commun.">
        <title>Extremotolerant tardigrade genome and improved radiotolerance of human cultured cells by tardigrade-unique protein.</title>
        <authorList>
            <person name="Hashimoto T."/>
            <person name="Horikawa D.D."/>
            <person name="Saito Y."/>
            <person name="Kuwahara H."/>
            <person name="Kozuka-Hata H."/>
            <person name="Shin-I T."/>
            <person name="Minakuchi Y."/>
            <person name="Ohishi K."/>
            <person name="Motoyama A."/>
            <person name="Aizu T."/>
            <person name="Enomoto A."/>
            <person name="Kondo K."/>
            <person name="Tanaka S."/>
            <person name="Hara Y."/>
            <person name="Koshikawa S."/>
            <person name="Sagara H."/>
            <person name="Miura T."/>
            <person name="Yokobori S."/>
            <person name="Miyagawa K."/>
            <person name="Suzuki Y."/>
            <person name="Kubo T."/>
            <person name="Oyama M."/>
            <person name="Kohara Y."/>
            <person name="Fujiyama A."/>
            <person name="Arakawa K."/>
            <person name="Katayama T."/>
            <person name="Toyoda A."/>
            <person name="Kunieda T."/>
        </authorList>
    </citation>
    <scope>NUCLEOTIDE SEQUENCE [LARGE SCALE GENOMIC DNA]</scope>
    <source>
        <strain evidence="1 2">YOKOZUNA-1</strain>
    </source>
</reference>
<organism evidence="1 2">
    <name type="scientific">Ramazzottius varieornatus</name>
    <name type="common">Water bear</name>
    <name type="synonym">Tardigrade</name>
    <dbReference type="NCBI Taxonomy" id="947166"/>
    <lineage>
        <taxon>Eukaryota</taxon>
        <taxon>Metazoa</taxon>
        <taxon>Ecdysozoa</taxon>
        <taxon>Tardigrada</taxon>
        <taxon>Eutardigrada</taxon>
        <taxon>Parachela</taxon>
        <taxon>Hypsibioidea</taxon>
        <taxon>Ramazzottiidae</taxon>
        <taxon>Ramazzottius</taxon>
    </lineage>
</organism>
<evidence type="ECO:0000313" key="2">
    <source>
        <dbReference type="Proteomes" id="UP000186922"/>
    </source>
</evidence>
<keyword evidence="2" id="KW-1185">Reference proteome</keyword>
<sequence>MSHSGATVYEAMGSVEKGKRKQASTACRPYTLLTFKSSQSARHQRTLATYSRGAVEKKGKPSVMREAFGLYRK</sequence>
<protein>
    <submittedName>
        <fullName evidence="1">Uncharacterized protein</fullName>
    </submittedName>
</protein>
<comment type="caution">
    <text evidence="1">The sequence shown here is derived from an EMBL/GenBank/DDBJ whole genome shotgun (WGS) entry which is preliminary data.</text>
</comment>
<dbReference type="Proteomes" id="UP000186922">
    <property type="component" value="Unassembled WGS sequence"/>
</dbReference>
<evidence type="ECO:0000313" key="1">
    <source>
        <dbReference type="EMBL" id="GAU94191.1"/>
    </source>
</evidence>
<proteinExistence type="predicted"/>
<accession>A0A1D1UXJ7</accession>
<gene>
    <name evidence="1" type="primary">RvY_06013-1</name>
    <name evidence="1" type="synonym">RvY_06013.1</name>
    <name evidence="1" type="ORF">RvY_06013</name>
</gene>
<dbReference type="EMBL" id="BDGG01000002">
    <property type="protein sequence ID" value="GAU94191.1"/>
    <property type="molecule type" value="Genomic_DNA"/>
</dbReference>